<dbReference type="PANTHER" id="PTHR12756:SF4">
    <property type="entry name" value="PEPTIDASE M14 CARBOXYPEPTIDASE A DOMAIN-CONTAINING PROTEIN"/>
    <property type="match status" value="1"/>
</dbReference>
<dbReference type="InterPro" id="IPR040626">
    <property type="entry name" value="Pepdidase_M14_N"/>
</dbReference>
<feature type="region of interest" description="Disordered" evidence="4">
    <location>
        <begin position="37"/>
        <end position="57"/>
    </location>
</feature>
<evidence type="ECO:0000256" key="4">
    <source>
        <dbReference type="SAM" id="MobiDB-lite"/>
    </source>
</evidence>
<keyword evidence="6" id="KW-1185">Reference proteome</keyword>
<dbReference type="Pfam" id="PF00246">
    <property type="entry name" value="Peptidase_M14"/>
    <property type="match status" value="1"/>
</dbReference>
<feature type="compositionally biased region" description="Basic and acidic residues" evidence="4">
    <location>
        <begin position="861"/>
        <end position="873"/>
    </location>
</feature>
<dbReference type="Pfam" id="PF18027">
    <property type="entry name" value="Pepdidase_M14_N"/>
    <property type="match status" value="1"/>
</dbReference>
<protein>
    <submittedName>
        <fullName evidence="7">Uncharacterized protein LOC101863607</fullName>
    </submittedName>
</protein>
<feature type="region of interest" description="Disordered" evidence="4">
    <location>
        <begin position="1452"/>
        <end position="1471"/>
    </location>
</feature>
<feature type="region of interest" description="Disordered" evidence="4">
    <location>
        <begin position="827"/>
        <end position="873"/>
    </location>
</feature>
<name>A0ABM1VZA0_APLCA</name>
<feature type="region of interest" description="Disordered" evidence="4">
    <location>
        <begin position="1222"/>
        <end position="1247"/>
    </location>
</feature>
<comment type="cofactor">
    <cofactor evidence="1">
        <name>Zn(2+)</name>
        <dbReference type="ChEBI" id="CHEBI:29105"/>
    </cofactor>
</comment>
<feature type="compositionally biased region" description="Low complexity" evidence="4">
    <location>
        <begin position="1149"/>
        <end position="1165"/>
    </location>
</feature>
<accession>A0ABM1VZA0</accession>
<feature type="compositionally biased region" description="Basic and acidic residues" evidence="4">
    <location>
        <begin position="43"/>
        <end position="56"/>
    </location>
</feature>
<proteinExistence type="inferred from homology"/>
<dbReference type="Gene3D" id="2.60.40.3120">
    <property type="match status" value="1"/>
</dbReference>
<feature type="region of interest" description="Disordered" evidence="4">
    <location>
        <begin position="760"/>
        <end position="790"/>
    </location>
</feature>
<feature type="compositionally biased region" description="Low complexity" evidence="4">
    <location>
        <begin position="1454"/>
        <end position="1470"/>
    </location>
</feature>
<feature type="compositionally biased region" description="Low complexity" evidence="4">
    <location>
        <begin position="1266"/>
        <end position="1290"/>
    </location>
</feature>
<feature type="compositionally biased region" description="Low complexity" evidence="4">
    <location>
        <begin position="1178"/>
        <end position="1195"/>
    </location>
</feature>
<dbReference type="Gene3D" id="3.40.630.10">
    <property type="entry name" value="Zn peptidases"/>
    <property type="match status" value="1"/>
</dbReference>
<evidence type="ECO:0000256" key="2">
    <source>
        <dbReference type="ARBA" id="ARBA00005988"/>
    </source>
</evidence>
<dbReference type="PANTHER" id="PTHR12756">
    <property type="entry name" value="CYTOSOLIC CARBOXYPEPTIDASE"/>
    <property type="match status" value="1"/>
</dbReference>
<evidence type="ECO:0000259" key="5">
    <source>
        <dbReference type="PROSITE" id="PS52035"/>
    </source>
</evidence>
<dbReference type="RefSeq" id="XP_035827743.1">
    <property type="nucleotide sequence ID" value="XM_035971850.1"/>
</dbReference>
<gene>
    <name evidence="7" type="primary">LOC101863607</name>
</gene>
<organism evidence="6 7">
    <name type="scientific">Aplysia californica</name>
    <name type="common">California sea hare</name>
    <dbReference type="NCBI Taxonomy" id="6500"/>
    <lineage>
        <taxon>Eukaryota</taxon>
        <taxon>Metazoa</taxon>
        <taxon>Spiralia</taxon>
        <taxon>Lophotrochozoa</taxon>
        <taxon>Mollusca</taxon>
        <taxon>Gastropoda</taxon>
        <taxon>Heterobranchia</taxon>
        <taxon>Euthyneura</taxon>
        <taxon>Tectipleura</taxon>
        <taxon>Aplysiida</taxon>
        <taxon>Aplysioidea</taxon>
        <taxon>Aplysiidae</taxon>
        <taxon>Aplysia</taxon>
    </lineage>
</organism>
<feature type="region of interest" description="Disordered" evidence="4">
    <location>
        <begin position="1125"/>
        <end position="1165"/>
    </location>
</feature>
<reference evidence="7" key="1">
    <citation type="submission" date="2025-08" db="UniProtKB">
        <authorList>
            <consortium name="RefSeq"/>
        </authorList>
    </citation>
    <scope>IDENTIFICATION</scope>
</reference>
<feature type="region of interest" description="Disordered" evidence="4">
    <location>
        <begin position="1265"/>
        <end position="1292"/>
    </location>
</feature>
<dbReference type="GeneID" id="101863607"/>
<feature type="region of interest" description="Disordered" evidence="4">
    <location>
        <begin position="1178"/>
        <end position="1202"/>
    </location>
</feature>
<dbReference type="InterPro" id="IPR050821">
    <property type="entry name" value="Cytosolic_carboxypeptidase"/>
</dbReference>
<dbReference type="PROSITE" id="PS52035">
    <property type="entry name" value="PEPTIDASE_M14"/>
    <property type="match status" value="1"/>
</dbReference>
<dbReference type="InterPro" id="IPR000834">
    <property type="entry name" value="Peptidase_M14"/>
</dbReference>
<evidence type="ECO:0000256" key="1">
    <source>
        <dbReference type="ARBA" id="ARBA00001947"/>
    </source>
</evidence>
<dbReference type="Proteomes" id="UP000694888">
    <property type="component" value="Unplaced"/>
</dbReference>
<feature type="active site" description="Proton donor/acceptor" evidence="3">
    <location>
        <position position="652"/>
    </location>
</feature>
<sequence>MAEMRGLKMLNDEPRWRESVRQQMEYELSRRVREALETPPLERIQRREQSRKDQRSPDINAHLLLDLSERERDFLTSRRWKTLQAKKFSDKPDMAFLPERSGHQIEFLFRDELSRSNQDEYPGVFGLGNLSEGIKNIRDDYSVAVSRYPGAKPKLRHFYTKEGFLKALRTGNLPAGVQFLDDFGTYIDKYGVVRNNDGPFWPVESVPMFATPRFKWWTALDPEPLYFQLPATSRTIDNQVTQYKGKWRGIQVAYDSERSSRDFSPLPVPEGCCPTLMFEARFECGNLRQARRVGHYEYELVLKSDLYTARHTQWYYFRVSNAVPGVTYKFRIVNLLKRDSLYNHGMRPLVYSERDAHEKQIGWVRTGHHISYSRNVTHHNCPLLQRGVTYHMLEWQMEFPHLEDTCYLAHCYPYSFTDLKEDLEVLMNSEERAKVTRREVMCETRAGNSCFLMTVTNFDVKEEKKAVVITARVHPGESQASWMMKGLLEFITGPDVVAQELRDKFVFKIVPMINPDGVIVGNYRCSLAARDLNRNYRHPRRENFPTVFYLKNVVEELSKKHEIAVYCDLHGHSRKPNVFMYGNNTSGDGDRSAMGVARAFISERLFPWLLAQRSPDKFHFKSCKFNIRRCKESTGRVVMWRQMRIFNSFTLEATFSGTVMDKDKCRHFNILDFMEMGKVLAQAVLDYHRLQEDQTQQTQTVLGLTRAITEQILTSKGLIEPDTCLPDFTLDTDKSESQAASMKESAEKWTGALLTLLNTPREVKDVTPEVSGKSGDEGKDKARREETSEQLVYSRADVVQMLEQLAGGRTVDDYFGLLAQLDVEDAIQESDSSDSDSESEPEMKAPEPKPRKKKRRSKKQRDKDNEKKLSVVTEKKLPDDVKVKALSKPLQPRHSLPLIGLAPVPEVPANSRTWGNNPAISDSFHSKQQASSATDKYRQRQASGFISKYQGRHNGGVPCFTEERSMERAAKRMAELRKKSEDDRSRDLTFYCVDDGSPQHLHLQQHHHSNEELITQRFHELNEGGSPNVASALLGVNVRTGYTHADNLQELSSTPAQPLNGANSYLMTSLNSVARHNRDLLDQRPGEPNSPREPHNNTDRIGREHHGTDWIGRCKTLVDETAGSHVVSKHRHSGPRHCSTEQSDDNDDYTLTNNNNSNNNNKNYSYYYYSNRNTVFINGGSSNNNNNTSTSGHNNLSPSAVSASQGNLLDYLPVTARRNPYQQLDPLAPRPSPLMSTSQMSGSTPSLSVPLFPSASVPITNSLTQPHLSQASNSSPSALNPPTNSLNSLHTPTNSLHTPIHIASAVSLSGLDSVPKVGEAPRSLTSRVAGKRDDSAAILRHLRDLSSLAAPPSLRNDGQRYNKTPVVGTVKNSLYTPAGSVVALRETSVEGRDGSGDYRNDLSKLRSLSGNNGNLSKPQHVGQLVNQLTQNLSGNNNNLPGVTKRHLRYKSSHLRSLSRSSPSAQSASPLMTSGLVPANRIILPDHMTTQRVDDKTRLAARQHNSQMSVYDSRG</sequence>
<dbReference type="SUPFAM" id="SSF53187">
    <property type="entry name" value="Zn-dependent exopeptidases"/>
    <property type="match status" value="1"/>
</dbReference>
<evidence type="ECO:0000313" key="7">
    <source>
        <dbReference type="RefSeq" id="XP_035827743.1"/>
    </source>
</evidence>
<feature type="compositionally biased region" description="Polar residues" evidence="4">
    <location>
        <begin position="1234"/>
        <end position="1247"/>
    </location>
</feature>
<evidence type="ECO:0000256" key="3">
    <source>
        <dbReference type="PROSITE-ProRule" id="PRU01379"/>
    </source>
</evidence>
<feature type="region of interest" description="Disordered" evidence="4">
    <location>
        <begin position="1080"/>
        <end position="1107"/>
    </location>
</feature>
<feature type="compositionally biased region" description="Acidic residues" evidence="4">
    <location>
        <begin position="827"/>
        <end position="840"/>
    </location>
</feature>
<comment type="similarity">
    <text evidence="2 3">Belongs to the peptidase M14 family.</text>
</comment>
<feature type="compositionally biased region" description="Basic residues" evidence="4">
    <location>
        <begin position="850"/>
        <end position="860"/>
    </location>
</feature>
<evidence type="ECO:0000313" key="6">
    <source>
        <dbReference type="Proteomes" id="UP000694888"/>
    </source>
</evidence>
<feature type="compositionally biased region" description="Basic and acidic residues" evidence="4">
    <location>
        <begin position="774"/>
        <end position="787"/>
    </location>
</feature>
<feature type="domain" description="Peptidase M14" evidence="5">
    <location>
        <begin position="412"/>
        <end position="688"/>
    </location>
</feature>